<dbReference type="CDD" id="cd00408">
    <property type="entry name" value="DHDPS-like"/>
    <property type="match status" value="1"/>
</dbReference>
<evidence type="ECO:0000256" key="2">
    <source>
        <dbReference type="PIRNR" id="PIRNR001365"/>
    </source>
</evidence>
<dbReference type="AlphaFoldDB" id="A0A4Q7M6Q5"/>
<gene>
    <name evidence="5" type="ORF">EV386_2654</name>
</gene>
<dbReference type="InterPro" id="IPR002220">
    <property type="entry name" value="DapA-like"/>
</dbReference>
<keyword evidence="6" id="KW-1185">Reference proteome</keyword>
<sequence length="303" mass="31724">MHRVETAQFLTPTITAFDAGGEIDVAANKAVIDHCVQGGVDGLVVLGSTGEFASMTAEAKAQLIDLATDHVAGRVELIVGTACMRLDETVELSNYALAAGADAVMVVGPWYFAIEEAAVEAYFDKVAEAIDGDLYLYNYPARTGYTISPGVTARLAARHDNVVGYKDTVSDVGHTRAIITTVLPRSPGFRVFAGFDENLAHVVASGGAGAVGGLSNIYPEVCAAYAAAVRAGEAARIAETQRVVDRLMALYSFGSPFVPILKEAMVQRGVAMETHSAAPLLQASSAQAAQIAGVLADVEEMVR</sequence>
<comment type="similarity">
    <text evidence="2">Belongs to the DapA family.</text>
</comment>
<dbReference type="SUPFAM" id="SSF51569">
    <property type="entry name" value="Aldolase"/>
    <property type="match status" value="1"/>
</dbReference>
<feature type="binding site" evidence="4">
    <location>
        <position position="49"/>
    </location>
    <ligand>
        <name>pyruvate</name>
        <dbReference type="ChEBI" id="CHEBI:15361"/>
    </ligand>
</feature>
<evidence type="ECO:0000313" key="6">
    <source>
        <dbReference type="Proteomes" id="UP000293852"/>
    </source>
</evidence>
<feature type="active site" description="Schiff-base intermediate with substrate" evidence="3">
    <location>
        <position position="166"/>
    </location>
</feature>
<dbReference type="Gene3D" id="3.20.20.70">
    <property type="entry name" value="Aldolase class I"/>
    <property type="match status" value="1"/>
</dbReference>
<dbReference type="GO" id="GO:0005829">
    <property type="term" value="C:cytosol"/>
    <property type="evidence" value="ECO:0007669"/>
    <property type="project" value="TreeGrafter"/>
</dbReference>
<proteinExistence type="inferred from homology"/>
<reference evidence="5 6" key="1">
    <citation type="submission" date="2019-02" db="EMBL/GenBank/DDBJ databases">
        <title>Sequencing the genomes of 1000 actinobacteria strains.</title>
        <authorList>
            <person name="Klenk H.-P."/>
        </authorList>
    </citation>
    <scope>NUCLEOTIDE SEQUENCE [LARGE SCALE GENOMIC DNA]</scope>
    <source>
        <strain evidence="5 6">DSM 16932</strain>
    </source>
</reference>
<dbReference type="PANTHER" id="PTHR12128">
    <property type="entry name" value="DIHYDRODIPICOLINATE SYNTHASE"/>
    <property type="match status" value="1"/>
</dbReference>
<protein>
    <submittedName>
        <fullName evidence="5">4-hydroxy-tetrahydrodipicolinate synthase</fullName>
    </submittedName>
</protein>
<dbReference type="OrthoDB" id="9778880at2"/>
<evidence type="ECO:0000256" key="1">
    <source>
        <dbReference type="ARBA" id="ARBA00023239"/>
    </source>
</evidence>
<name>A0A4Q7M6Q5_9MICO</name>
<organism evidence="5 6">
    <name type="scientific">Xylanimonas ulmi</name>
    <dbReference type="NCBI Taxonomy" id="228973"/>
    <lineage>
        <taxon>Bacteria</taxon>
        <taxon>Bacillati</taxon>
        <taxon>Actinomycetota</taxon>
        <taxon>Actinomycetes</taxon>
        <taxon>Micrococcales</taxon>
        <taxon>Promicromonosporaceae</taxon>
        <taxon>Xylanimonas</taxon>
    </lineage>
</organism>
<comment type="caution">
    <text evidence="5">The sequence shown here is derived from an EMBL/GenBank/DDBJ whole genome shotgun (WGS) entry which is preliminary data.</text>
</comment>
<dbReference type="EMBL" id="SGWX01000001">
    <property type="protein sequence ID" value="RZS62322.1"/>
    <property type="molecule type" value="Genomic_DNA"/>
</dbReference>
<dbReference type="PIRSF" id="PIRSF001365">
    <property type="entry name" value="DHDPS"/>
    <property type="match status" value="1"/>
</dbReference>
<dbReference type="PRINTS" id="PR00146">
    <property type="entry name" value="DHPICSNTHASE"/>
</dbReference>
<keyword evidence="1 2" id="KW-0456">Lyase</keyword>
<dbReference type="InterPro" id="IPR013785">
    <property type="entry name" value="Aldolase_TIM"/>
</dbReference>
<dbReference type="RefSeq" id="WP_130415682.1">
    <property type="nucleotide sequence ID" value="NZ_SGWX01000001.1"/>
</dbReference>
<dbReference type="GO" id="GO:0016829">
    <property type="term" value="F:lyase activity"/>
    <property type="evidence" value="ECO:0007669"/>
    <property type="project" value="UniProtKB-KW"/>
</dbReference>
<accession>A0A4Q7M6Q5</accession>
<dbReference type="PANTHER" id="PTHR12128:SF28">
    <property type="entry name" value="2-DEHYDRO-3-DEOXY-D-GLUCONATE ALDOLASE YAGE-RELATED"/>
    <property type="match status" value="1"/>
</dbReference>
<dbReference type="Proteomes" id="UP000293852">
    <property type="component" value="Unassembled WGS sequence"/>
</dbReference>
<evidence type="ECO:0000313" key="5">
    <source>
        <dbReference type="EMBL" id="RZS62322.1"/>
    </source>
</evidence>
<dbReference type="Pfam" id="PF00701">
    <property type="entry name" value="DHDPS"/>
    <property type="match status" value="1"/>
</dbReference>
<feature type="active site" description="Proton donor/acceptor" evidence="3">
    <location>
        <position position="137"/>
    </location>
</feature>
<feature type="binding site" evidence="4">
    <location>
        <position position="211"/>
    </location>
    <ligand>
        <name>pyruvate</name>
        <dbReference type="ChEBI" id="CHEBI:15361"/>
    </ligand>
</feature>
<evidence type="ECO:0000256" key="3">
    <source>
        <dbReference type="PIRSR" id="PIRSR001365-1"/>
    </source>
</evidence>
<evidence type="ECO:0000256" key="4">
    <source>
        <dbReference type="PIRSR" id="PIRSR001365-2"/>
    </source>
</evidence>
<dbReference type="SMART" id="SM01130">
    <property type="entry name" value="DHDPS"/>
    <property type="match status" value="1"/>
</dbReference>